<sequence>MVRPHRLNPEMKSMNPNATSAVDGGGASVRQTQTAGLPDGLFASALEAVSEGSLITNAERRIIYANRAITEITGYSADEMMGKNCALLQGPETDAVTIQLMRDSFESGETFRGEILNYRKDGSPFWNSLTVTPIADASGTTTHFVSVQRDISPLIELQEQLRFQATHDPVTGLPNRTALAAHLAEALARGSRAGTALAVGMIDLDDFKRINDTYGHPVGDAVLREFAQRTRACIRSVDVVGRIGGDEFLAVFEGLDATQPLDDLRAVIDRLHEAHSQPISLDGGVELSMPLSMGVALAPAHGTTGVELFRIADEALYSVKSRKGTRSEWWEVAADA</sequence>
<dbReference type="InterPro" id="IPR052163">
    <property type="entry name" value="DGC-Regulatory_Protein"/>
</dbReference>
<protein>
    <submittedName>
        <fullName evidence="5">Diguanylate cyclase</fullName>
    </submittedName>
</protein>
<accession>A0A3L6ZZS9</accession>
<dbReference type="InterPro" id="IPR000700">
    <property type="entry name" value="PAS-assoc_C"/>
</dbReference>
<evidence type="ECO:0000313" key="5">
    <source>
        <dbReference type="EMBL" id="RLP73447.1"/>
    </source>
</evidence>
<dbReference type="Gene3D" id="3.30.450.20">
    <property type="entry name" value="PAS domain"/>
    <property type="match status" value="1"/>
</dbReference>
<keyword evidence="6" id="KW-1185">Reference proteome</keyword>
<dbReference type="SUPFAM" id="SSF55785">
    <property type="entry name" value="PYP-like sensor domain (PAS domain)"/>
    <property type="match status" value="1"/>
</dbReference>
<gene>
    <name evidence="5" type="ORF">D9V29_01815</name>
</gene>
<dbReference type="SUPFAM" id="SSF55073">
    <property type="entry name" value="Nucleotide cyclase"/>
    <property type="match status" value="1"/>
</dbReference>
<feature type="domain" description="PAC" evidence="3">
    <location>
        <begin position="109"/>
        <end position="163"/>
    </location>
</feature>
<dbReference type="PROSITE" id="PS50112">
    <property type="entry name" value="PAS"/>
    <property type="match status" value="1"/>
</dbReference>
<name>A0A3L6ZZS9_9MICO</name>
<feature type="domain" description="PAS" evidence="2">
    <location>
        <begin position="38"/>
        <end position="108"/>
    </location>
</feature>
<reference evidence="5 6" key="1">
    <citation type="submission" date="2018-10" db="EMBL/GenBank/DDBJ databases">
        <authorList>
            <person name="Li J."/>
        </authorList>
    </citation>
    <scope>NUCLEOTIDE SEQUENCE [LARGE SCALE GENOMIC DNA]</scope>
    <source>
        <strain evidence="5 6">CCTCC AB209002</strain>
    </source>
</reference>
<dbReference type="NCBIfam" id="TIGR00254">
    <property type="entry name" value="GGDEF"/>
    <property type="match status" value="1"/>
</dbReference>
<dbReference type="InterPro" id="IPR000014">
    <property type="entry name" value="PAS"/>
</dbReference>
<dbReference type="Proteomes" id="UP000270299">
    <property type="component" value="Unassembled WGS sequence"/>
</dbReference>
<dbReference type="AlphaFoldDB" id="A0A3L6ZZS9"/>
<evidence type="ECO:0000259" key="3">
    <source>
        <dbReference type="PROSITE" id="PS50113"/>
    </source>
</evidence>
<dbReference type="SMART" id="SM00091">
    <property type="entry name" value="PAS"/>
    <property type="match status" value="1"/>
</dbReference>
<dbReference type="PANTHER" id="PTHR46663:SF3">
    <property type="entry name" value="SLL0267 PROTEIN"/>
    <property type="match status" value="1"/>
</dbReference>
<dbReference type="PANTHER" id="PTHR46663">
    <property type="entry name" value="DIGUANYLATE CYCLASE DGCT-RELATED"/>
    <property type="match status" value="1"/>
</dbReference>
<dbReference type="InterPro" id="IPR035965">
    <property type="entry name" value="PAS-like_dom_sf"/>
</dbReference>
<dbReference type="PROSITE" id="PS50113">
    <property type="entry name" value="PAC"/>
    <property type="match status" value="1"/>
</dbReference>
<dbReference type="Pfam" id="PF13426">
    <property type="entry name" value="PAS_9"/>
    <property type="match status" value="1"/>
</dbReference>
<dbReference type="Pfam" id="PF00990">
    <property type="entry name" value="GGDEF"/>
    <property type="match status" value="1"/>
</dbReference>
<organism evidence="5 6">
    <name type="scientific">Mycetocola manganoxydans</name>
    <dbReference type="NCBI Taxonomy" id="699879"/>
    <lineage>
        <taxon>Bacteria</taxon>
        <taxon>Bacillati</taxon>
        <taxon>Actinomycetota</taxon>
        <taxon>Actinomycetes</taxon>
        <taxon>Micrococcales</taxon>
        <taxon>Microbacteriaceae</taxon>
        <taxon>Mycetocola</taxon>
    </lineage>
</organism>
<dbReference type="InterPro" id="IPR043128">
    <property type="entry name" value="Rev_trsase/Diguanyl_cyclase"/>
</dbReference>
<comment type="caution">
    <text evidence="5">The sequence shown here is derived from an EMBL/GenBank/DDBJ whole genome shotgun (WGS) entry which is preliminary data.</text>
</comment>
<dbReference type="NCBIfam" id="TIGR00229">
    <property type="entry name" value="sensory_box"/>
    <property type="match status" value="1"/>
</dbReference>
<evidence type="ECO:0000259" key="4">
    <source>
        <dbReference type="PROSITE" id="PS50887"/>
    </source>
</evidence>
<dbReference type="OrthoDB" id="23692at2"/>
<evidence type="ECO:0000259" key="2">
    <source>
        <dbReference type="PROSITE" id="PS50112"/>
    </source>
</evidence>
<dbReference type="SMART" id="SM00086">
    <property type="entry name" value="PAC"/>
    <property type="match status" value="1"/>
</dbReference>
<feature type="region of interest" description="Disordered" evidence="1">
    <location>
        <begin position="1"/>
        <end position="30"/>
    </location>
</feature>
<dbReference type="CDD" id="cd01949">
    <property type="entry name" value="GGDEF"/>
    <property type="match status" value="1"/>
</dbReference>
<evidence type="ECO:0000313" key="6">
    <source>
        <dbReference type="Proteomes" id="UP000270299"/>
    </source>
</evidence>
<dbReference type="SMART" id="SM00267">
    <property type="entry name" value="GGDEF"/>
    <property type="match status" value="1"/>
</dbReference>
<dbReference type="InterPro" id="IPR000160">
    <property type="entry name" value="GGDEF_dom"/>
</dbReference>
<dbReference type="EMBL" id="RCUV01000002">
    <property type="protein sequence ID" value="RLP73447.1"/>
    <property type="molecule type" value="Genomic_DNA"/>
</dbReference>
<dbReference type="PROSITE" id="PS50887">
    <property type="entry name" value="GGDEF"/>
    <property type="match status" value="1"/>
</dbReference>
<dbReference type="Gene3D" id="3.30.70.270">
    <property type="match status" value="1"/>
</dbReference>
<dbReference type="CDD" id="cd00130">
    <property type="entry name" value="PAS"/>
    <property type="match status" value="1"/>
</dbReference>
<proteinExistence type="predicted"/>
<dbReference type="InterPro" id="IPR001610">
    <property type="entry name" value="PAC"/>
</dbReference>
<dbReference type="InterPro" id="IPR029787">
    <property type="entry name" value="Nucleotide_cyclase"/>
</dbReference>
<feature type="domain" description="GGDEF" evidence="4">
    <location>
        <begin position="195"/>
        <end position="332"/>
    </location>
</feature>
<evidence type="ECO:0000256" key="1">
    <source>
        <dbReference type="SAM" id="MobiDB-lite"/>
    </source>
</evidence>